<accession>A0A397U792</accession>
<dbReference type="Proteomes" id="UP000266673">
    <property type="component" value="Unassembled WGS sequence"/>
</dbReference>
<keyword evidence="3" id="KW-0732">Signal</keyword>
<evidence type="ECO:0000256" key="3">
    <source>
        <dbReference type="SAM" id="SignalP"/>
    </source>
</evidence>
<organism evidence="4 5">
    <name type="scientific">Gigaspora rosea</name>
    <dbReference type="NCBI Taxonomy" id="44941"/>
    <lineage>
        <taxon>Eukaryota</taxon>
        <taxon>Fungi</taxon>
        <taxon>Fungi incertae sedis</taxon>
        <taxon>Mucoromycota</taxon>
        <taxon>Glomeromycotina</taxon>
        <taxon>Glomeromycetes</taxon>
        <taxon>Diversisporales</taxon>
        <taxon>Gigasporaceae</taxon>
        <taxon>Gigaspora</taxon>
    </lineage>
</organism>
<gene>
    <name evidence="4" type="ORF">C2G38_667271</name>
</gene>
<comment type="caution">
    <text evidence="4">The sequence shown here is derived from an EMBL/GenBank/DDBJ whole genome shotgun (WGS) entry which is preliminary data.</text>
</comment>
<sequence length="364" mass="39213">MRIFHRLFLVIYLLLQCIWIGNVECDANSPRFGHATVLINNTLYIYGGRIINPSIAPNPTAGLTQNDDINELIMLDMNKPFNSSEPPFQVITPSNAPNISFHGMSTGGSNNQLMVVWGGETINSTTSNSLFYFDTTSGQMNLQDSSNTPSARIGHSMVTWINSSTIYIFGGYGGSSDMLLGGPSSLSSQINNDLYRLDTSNSTVNFITEPPLNTQGNTQGRVQHSATILSDGKIYIIGGLILSSDGSSSLALASMSDIEIFDTLIGSWSKLTATNSPPDRRLHGAVGTSSNKIIIFGGASLNLTKYNDIAVLDTSNDALSWTIPTTNGTPPPARYSHSFILAGDNAIVAYGMFFFLHSLLNSCL</sequence>
<evidence type="ECO:0008006" key="6">
    <source>
        <dbReference type="Google" id="ProtNLM"/>
    </source>
</evidence>
<reference evidence="4 5" key="1">
    <citation type="submission" date="2018-06" db="EMBL/GenBank/DDBJ databases">
        <title>Comparative genomics reveals the genomic features of Rhizophagus irregularis, R. cerebriforme, R. diaphanum and Gigaspora rosea, and their symbiotic lifestyle signature.</title>
        <authorList>
            <person name="Morin E."/>
            <person name="San Clemente H."/>
            <person name="Chen E.C.H."/>
            <person name="De La Providencia I."/>
            <person name="Hainaut M."/>
            <person name="Kuo A."/>
            <person name="Kohler A."/>
            <person name="Murat C."/>
            <person name="Tang N."/>
            <person name="Roy S."/>
            <person name="Loubradou J."/>
            <person name="Henrissat B."/>
            <person name="Grigoriev I.V."/>
            <person name="Corradi N."/>
            <person name="Roux C."/>
            <person name="Martin F.M."/>
        </authorList>
    </citation>
    <scope>NUCLEOTIDE SEQUENCE [LARGE SCALE GENOMIC DNA]</scope>
    <source>
        <strain evidence="4 5">DAOM 194757</strain>
    </source>
</reference>
<dbReference type="InterPro" id="IPR015915">
    <property type="entry name" value="Kelch-typ_b-propeller"/>
</dbReference>
<dbReference type="Gene3D" id="2.120.10.80">
    <property type="entry name" value="Kelch-type beta propeller"/>
    <property type="match status" value="2"/>
</dbReference>
<evidence type="ECO:0000313" key="4">
    <source>
        <dbReference type="EMBL" id="RIB04619.1"/>
    </source>
</evidence>
<keyword evidence="5" id="KW-1185">Reference proteome</keyword>
<protein>
    <recommendedName>
        <fullName evidence="6">Galactose oxidase</fullName>
    </recommendedName>
</protein>
<dbReference type="EMBL" id="QKWP01002145">
    <property type="protein sequence ID" value="RIB04619.1"/>
    <property type="molecule type" value="Genomic_DNA"/>
</dbReference>
<dbReference type="AlphaFoldDB" id="A0A397U792"/>
<proteinExistence type="predicted"/>
<evidence type="ECO:0000256" key="2">
    <source>
        <dbReference type="ARBA" id="ARBA00022737"/>
    </source>
</evidence>
<dbReference type="SUPFAM" id="SSF117281">
    <property type="entry name" value="Kelch motif"/>
    <property type="match status" value="1"/>
</dbReference>
<dbReference type="OrthoDB" id="432528at2759"/>
<dbReference type="Pfam" id="PF24681">
    <property type="entry name" value="Kelch_KLHDC2_KLHL20_DRC7"/>
    <property type="match status" value="1"/>
</dbReference>
<dbReference type="PANTHER" id="PTHR46093:SF18">
    <property type="entry name" value="FIBRONECTIN TYPE-III DOMAIN-CONTAINING PROTEIN"/>
    <property type="match status" value="1"/>
</dbReference>
<dbReference type="PANTHER" id="PTHR46093">
    <property type="entry name" value="ACYL-COA-BINDING DOMAIN-CONTAINING PROTEIN 5"/>
    <property type="match status" value="1"/>
</dbReference>
<name>A0A397U792_9GLOM</name>
<feature type="chain" id="PRO_5017198602" description="Galactose oxidase" evidence="3">
    <location>
        <begin position="26"/>
        <end position="364"/>
    </location>
</feature>
<feature type="signal peptide" evidence="3">
    <location>
        <begin position="1"/>
        <end position="25"/>
    </location>
</feature>
<evidence type="ECO:0000256" key="1">
    <source>
        <dbReference type="ARBA" id="ARBA00022441"/>
    </source>
</evidence>
<keyword evidence="2" id="KW-0677">Repeat</keyword>
<evidence type="ECO:0000313" key="5">
    <source>
        <dbReference type="Proteomes" id="UP000266673"/>
    </source>
</evidence>
<keyword evidence="1" id="KW-0880">Kelch repeat</keyword>